<dbReference type="InterPro" id="IPR002067">
    <property type="entry name" value="MCP"/>
</dbReference>
<dbReference type="GeneID" id="115631262"/>
<gene>
    <name evidence="13" type="primary">LOC115631262</name>
</gene>
<evidence type="ECO:0000256" key="6">
    <source>
        <dbReference type="ARBA" id="ARBA00022792"/>
    </source>
</evidence>
<dbReference type="AlphaFoldDB" id="A0A6J2U8G9"/>
<evidence type="ECO:0000256" key="1">
    <source>
        <dbReference type="ARBA" id="ARBA00004448"/>
    </source>
</evidence>
<keyword evidence="7" id="KW-1133">Transmembrane helix</keyword>
<dbReference type="GO" id="GO:0055085">
    <property type="term" value="P:transmembrane transport"/>
    <property type="evidence" value="ECO:0007669"/>
    <property type="project" value="InterPro"/>
</dbReference>
<feature type="repeat" description="Solcar" evidence="10">
    <location>
        <begin position="22"/>
        <end position="115"/>
    </location>
</feature>
<proteinExistence type="inferred from homology"/>
<dbReference type="RefSeq" id="XP_030383833.1">
    <property type="nucleotide sequence ID" value="XM_030527973.1"/>
</dbReference>
<evidence type="ECO:0000256" key="9">
    <source>
        <dbReference type="ARBA" id="ARBA00023136"/>
    </source>
</evidence>
<dbReference type="Proteomes" id="UP000504634">
    <property type="component" value="Unplaced"/>
</dbReference>
<evidence type="ECO:0000313" key="13">
    <source>
        <dbReference type="RefSeq" id="XP_030383833.1"/>
    </source>
</evidence>
<keyword evidence="9 10" id="KW-0472">Membrane</keyword>
<dbReference type="PRINTS" id="PR00926">
    <property type="entry name" value="MITOCARRIER"/>
</dbReference>
<dbReference type="Pfam" id="PF00153">
    <property type="entry name" value="Mito_carr"/>
    <property type="match status" value="3"/>
</dbReference>
<evidence type="ECO:0000256" key="7">
    <source>
        <dbReference type="ARBA" id="ARBA00022989"/>
    </source>
</evidence>
<organism evidence="12 13">
    <name type="scientific">Drosophila lebanonensis</name>
    <name type="common">Fruit fly</name>
    <name type="synonym">Scaptodrosophila lebanonensis</name>
    <dbReference type="NCBI Taxonomy" id="7225"/>
    <lineage>
        <taxon>Eukaryota</taxon>
        <taxon>Metazoa</taxon>
        <taxon>Ecdysozoa</taxon>
        <taxon>Arthropoda</taxon>
        <taxon>Hexapoda</taxon>
        <taxon>Insecta</taxon>
        <taxon>Pterygota</taxon>
        <taxon>Neoptera</taxon>
        <taxon>Endopterygota</taxon>
        <taxon>Diptera</taxon>
        <taxon>Brachycera</taxon>
        <taxon>Muscomorpha</taxon>
        <taxon>Ephydroidea</taxon>
        <taxon>Drosophilidae</taxon>
        <taxon>Scaptodrosophila</taxon>
    </lineage>
</organism>
<dbReference type="PROSITE" id="PS50920">
    <property type="entry name" value="SOLCAR"/>
    <property type="match status" value="3"/>
</dbReference>
<dbReference type="SUPFAM" id="SSF103506">
    <property type="entry name" value="Mitochondrial carrier"/>
    <property type="match status" value="1"/>
</dbReference>
<keyword evidence="5" id="KW-0677">Repeat</keyword>
<dbReference type="GO" id="GO:0005743">
    <property type="term" value="C:mitochondrial inner membrane"/>
    <property type="evidence" value="ECO:0007669"/>
    <property type="project" value="UniProtKB-SubCell"/>
</dbReference>
<comment type="subcellular location">
    <subcellularLocation>
        <location evidence="1">Mitochondrion inner membrane</location>
        <topology evidence="1">Multi-pass membrane protein</topology>
    </subcellularLocation>
</comment>
<dbReference type="FunFam" id="1.50.40.10:FF:000062">
    <property type="entry name" value="mitochondrial uncoupling protein 3"/>
    <property type="match status" value="1"/>
</dbReference>
<feature type="repeat" description="Solcar" evidence="10">
    <location>
        <begin position="228"/>
        <end position="319"/>
    </location>
</feature>
<evidence type="ECO:0000256" key="4">
    <source>
        <dbReference type="ARBA" id="ARBA00022692"/>
    </source>
</evidence>
<evidence type="ECO:0000256" key="3">
    <source>
        <dbReference type="ARBA" id="ARBA00022448"/>
    </source>
</evidence>
<reference evidence="13" key="1">
    <citation type="submission" date="2025-08" db="UniProtKB">
        <authorList>
            <consortium name="RefSeq"/>
        </authorList>
    </citation>
    <scope>IDENTIFICATION</scope>
    <source>
        <strain evidence="13">11010-0011.00</strain>
        <tissue evidence="13">Whole body</tissue>
    </source>
</reference>
<evidence type="ECO:0000256" key="8">
    <source>
        <dbReference type="ARBA" id="ARBA00023128"/>
    </source>
</evidence>
<comment type="similarity">
    <text evidence="2 11">Belongs to the mitochondrial carrier (TC 2.A.29) family.</text>
</comment>
<sequence>MDKRPKLRRLKGAAYPLVYTKERLLNMWFTSFAASVCADCFVYPLDVTKTRLQIQGEHSNPLAKVGKYRGLFGTAMGVIREEGFLKLYGGFSAVVVRHFFIAGVKLCSYDYLRMKFSTVNAEGKHELSFMRGMVAGLISGAISTVGSNPLDLIKLQMQMESRRRLLGLPPRAINIIQSAKFIHSTGGIRSLWRGFTPNVIRVSLYSAGGIACYDISKQQMMKLLQSEDNLLIQFLGSMIAGFACSALSSPADVVKSRMMNQPIDEHGRGQRYKNSLICFQQLVRDEGVLAMYKGFVPYWLRCGPWFLVFWMSFEALQRLQGESSF</sequence>
<evidence type="ECO:0000313" key="12">
    <source>
        <dbReference type="Proteomes" id="UP000504634"/>
    </source>
</evidence>
<protein>
    <submittedName>
        <fullName evidence="13">Mitochondrial uncoupling protein 4C-like</fullName>
    </submittedName>
</protein>
<feature type="repeat" description="Solcar" evidence="10">
    <location>
        <begin position="127"/>
        <end position="219"/>
    </location>
</feature>
<evidence type="ECO:0000256" key="10">
    <source>
        <dbReference type="PROSITE-ProRule" id="PRU00282"/>
    </source>
</evidence>
<dbReference type="OrthoDB" id="448427at2759"/>
<evidence type="ECO:0000256" key="2">
    <source>
        <dbReference type="ARBA" id="ARBA00006375"/>
    </source>
</evidence>
<keyword evidence="8" id="KW-0496">Mitochondrion</keyword>
<dbReference type="InterPro" id="IPR023395">
    <property type="entry name" value="MCP_dom_sf"/>
</dbReference>
<keyword evidence="12" id="KW-1185">Reference proteome</keyword>
<dbReference type="PANTHER" id="PTHR45618">
    <property type="entry name" value="MITOCHONDRIAL DICARBOXYLATE CARRIER-RELATED"/>
    <property type="match status" value="1"/>
</dbReference>
<keyword evidence="4 10" id="KW-0812">Transmembrane</keyword>
<keyword evidence="3 11" id="KW-0813">Transport</keyword>
<evidence type="ECO:0000256" key="11">
    <source>
        <dbReference type="RuleBase" id="RU000488"/>
    </source>
</evidence>
<name>A0A6J2U8G9_DROLE</name>
<keyword evidence="6" id="KW-0999">Mitochondrion inner membrane</keyword>
<dbReference type="InterPro" id="IPR050391">
    <property type="entry name" value="Mito_Metabolite_Transporter"/>
</dbReference>
<evidence type="ECO:0000256" key="5">
    <source>
        <dbReference type="ARBA" id="ARBA00022737"/>
    </source>
</evidence>
<dbReference type="Gene3D" id="1.50.40.10">
    <property type="entry name" value="Mitochondrial carrier domain"/>
    <property type="match status" value="1"/>
</dbReference>
<accession>A0A6J2U8G9</accession>
<dbReference type="InterPro" id="IPR018108">
    <property type="entry name" value="MCP_transmembrane"/>
</dbReference>